<dbReference type="GO" id="GO:0009254">
    <property type="term" value="P:peptidoglycan turnover"/>
    <property type="evidence" value="ECO:0007669"/>
    <property type="project" value="TreeGrafter"/>
</dbReference>
<keyword evidence="9" id="KW-1185">Reference proteome</keyword>
<dbReference type="InterPro" id="IPR001764">
    <property type="entry name" value="Glyco_hydro_3_N"/>
</dbReference>
<name>A0A1B2HYB5_9PSEU</name>
<evidence type="ECO:0000313" key="9">
    <source>
        <dbReference type="Proteomes" id="UP000093053"/>
    </source>
</evidence>
<evidence type="ECO:0000256" key="5">
    <source>
        <dbReference type="ARBA" id="ARBA00023295"/>
    </source>
</evidence>
<evidence type="ECO:0000259" key="7">
    <source>
        <dbReference type="Pfam" id="PF01915"/>
    </source>
</evidence>
<dbReference type="InterPro" id="IPR050226">
    <property type="entry name" value="NagZ_Beta-hexosaminidase"/>
</dbReference>
<comment type="catalytic activity">
    <reaction evidence="1">
        <text>Hydrolysis of terminal non-reducing N-acetyl-D-hexosamine residues in N-acetyl-beta-D-hexosaminides.</text>
        <dbReference type="EC" id="3.2.1.52"/>
    </reaction>
</comment>
<dbReference type="PANTHER" id="PTHR30480:SF13">
    <property type="entry name" value="BETA-HEXOSAMINIDASE"/>
    <property type="match status" value="1"/>
</dbReference>
<dbReference type="SUPFAM" id="SSF52279">
    <property type="entry name" value="Beta-D-glucan exohydrolase, C-terminal domain"/>
    <property type="match status" value="1"/>
</dbReference>
<dbReference type="InterPro" id="IPR002772">
    <property type="entry name" value="Glyco_hydro_3_C"/>
</dbReference>
<accession>A0A1B2HYB5</accession>
<evidence type="ECO:0000256" key="1">
    <source>
        <dbReference type="ARBA" id="ARBA00001231"/>
    </source>
</evidence>
<evidence type="ECO:0000259" key="6">
    <source>
        <dbReference type="Pfam" id="PF00933"/>
    </source>
</evidence>
<dbReference type="InterPro" id="IPR017853">
    <property type="entry name" value="GH"/>
</dbReference>
<protein>
    <recommendedName>
        <fullName evidence="3">beta-N-acetylhexosaminidase</fullName>
        <ecNumber evidence="3">3.2.1.52</ecNumber>
    </recommendedName>
</protein>
<dbReference type="InterPro" id="IPR036881">
    <property type="entry name" value="Glyco_hydro_3_C_sf"/>
</dbReference>
<dbReference type="STRING" id="1586287.BBK82_12790"/>
<dbReference type="Proteomes" id="UP000093053">
    <property type="component" value="Chromosome"/>
</dbReference>
<comment type="similarity">
    <text evidence="2">Belongs to the glycosyl hydrolase 3 family.</text>
</comment>
<dbReference type="Pfam" id="PF01915">
    <property type="entry name" value="Glyco_hydro_3_C"/>
    <property type="match status" value="1"/>
</dbReference>
<proteinExistence type="inferred from homology"/>
<gene>
    <name evidence="8" type="ORF">BBK82_12790</name>
</gene>
<dbReference type="GO" id="GO:0004563">
    <property type="term" value="F:beta-N-acetylhexosaminidase activity"/>
    <property type="evidence" value="ECO:0007669"/>
    <property type="project" value="UniProtKB-EC"/>
</dbReference>
<reference evidence="8 9" key="1">
    <citation type="submission" date="2016-07" db="EMBL/GenBank/DDBJ databases">
        <title>Complete genome sequence of the Lentzea guizhouensis DHS C013.</title>
        <authorList>
            <person name="Cao C."/>
        </authorList>
    </citation>
    <scope>NUCLEOTIDE SEQUENCE [LARGE SCALE GENOMIC DNA]</scope>
    <source>
        <strain evidence="8 9">DHS C013</strain>
    </source>
</reference>
<evidence type="ECO:0000256" key="3">
    <source>
        <dbReference type="ARBA" id="ARBA00012663"/>
    </source>
</evidence>
<dbReference type="InterPro" id="IPR036962">
    <property type="entry name" value="Glyco_hydro_3_N_sf"/>
</dbReference>
<dbReference type="GO" id="GO:0005975">
    <property type="term" value="P:carbohydrate metabolic process"/>
    <property type="evidence" value="ECO:0007669"/>
    <property type="project" value="InterPro"/>
</dbReference>
<organism evidence="8 9">
    <name type="scientific">Lentzea guizhouensis</name>
    <dbReference type="NCBI Taxonomy" id="1586287"/>
    <lineage>
        <taxon>Bacteria</taxon>
        <taxon>Bacillati</taxon>
        <taxon>Actinomycetota</taxon>
        <taxon>Actinomycetes</taxon>
        <taxon>Pseudonocardiales</taxon>
        <taxon>Pseudonocardiaceae</taxon>
        <taxon>Lentzea</taxon>
    </lineage>
</organism>
<dbReference type="SUPFAM" id="SSF51445">
    <property type="entry name" value="(Trans)glycosidases"/>
    <property type="match status" value="1"/>
</dbReference>
<keyword evidence="5" id="KW-0326">Glycosidase</keyword>
<dbReference type="AlphaFoldDB" id="A0A1B2HYB5"/>
<dbReference type="KEGG" id="led:BBK82_12790"/>
<feature type="domain" description="Glycoside hydrolase family 3 N-terminal" evidence="6">
    <location>
        <begin position="41"/>
        <end position="377"/>
    </location>
</feature>
<sequence>MTGRHDTVRKIAALTLVTALLTLVPVPRADASVITLGGMSLEEKVGQLFVTFVNGQAADVAHPRNRTDFGVDTPAEMVRKYHPGGVIYFNNSSRDNIDTPKQIARFSNGLQKASSIPLLISTDQEMGLVTRIGPPFSQLPGNMALGAGRSVKDAEEAARIAAAELRAMGINQNFAPDADVNSNPANPIIGVRSFSSDPKLAADMTKAQVEGYEQRWFSPTSVTATAKHFPGHGDTSEDSHTSLPVSNRTLDQWREIDAPPFKAAIAAKVDSIMTAHIQVPQIDPSGNPATLSPRVITGLLREELGYDGVIVTDSLEMAGVRKLHSDAEIPVLAIKAGVDQLLMPPNLGLAVNSVIAAVRSGEISEQRINESVLRILKMKLLRGVMLNTQADENKVDQVVGSNAAKAQLIADRTITAVRNDGQAIPLKATAPLVVGTSDAPTTALATRLKATKVVTATSPTPAQTQQALTAAASADKIVVLTNNLSTRPAQLDLLAKLVATGKPVIAVATGNPYDVAHSDAKTWLATYSTTTVSMEAVAKVLLGETTPRGKLPVAVPGPTPYPFGHGVTW</sequence>
<evidence type="ECO:0000313" key="8">
    <source>
        <dbReference type="EMBL" id="ANZ42693.1"/>
    </source>
</evidence>
<dbReference type="Gene3D" id="3.40.50.1700">
    <property type="entry name" value="Glycoside hydrolase family 3 C-terminal domain"/>
    <property type="match status" value="1"/>
</dbReference>
<dbReference type="Pfam" id="PF00933">
    <property type="entry name" value="Glyco_hydro_3"/>
    <property type="match status" value="1"/>
</dbReference>
<keyword evidence="4" id="KW-0378">Hydrolase</keyword>
<dbReference type="Gene3D" id="3.20.20.300">
    <property type="entry name" value="Glycoside hydrolase, family 3, N-terminal domain"/>
    <property type="match status" value="1"/>
</dbReference>
<dbReference type="PANTHER" id="PTHR30480">
    <property type="entry name" value="BETA-HEXOSAMINIDASE-RELATED"/>
    <property type="match status" value="1"/>
</dbReference>
<evidence type="ECO:0000256" key="2">
    <source>
        <dbReference type="ARBA" id="ARBA00005336"/>
    </source>
</evidence>
<dbReference type="FunFam" id="3.20.20.300:FF:000014">
    <property type="entry name" value="Beta-hexosaminidase, lipoprotein"/>
    <property type="match status" value="1"/>
</dbReference>
<feature type="domain" description="Glycoside hydrolase family 3 C-terminal" evidence="7">
    <location>
        <begin position="418"/>
        <end position="559"/>
    </location>
</feature>
<evidence type="ECO:0000256" key="4">
    <source>
        <dbReference type="ARBA" id="ARBA00022801"/>
    </source>
</evidence>
<dbReference type="EMBL" id="CP016793">
    <property type="protein sequence ID" value="ANZ42693.1"/>
    <property type="molecule type" value="Genomic_DNA"/>
</dbReference>
<dbReference type="EC" id="3.2.1.52" evidence="3"/>